<dbReference type="PRINTS" id="PR00081">
    <property type="entry name" value="GDHRDH"/>
</dbReference>
<evidence type="ECO:0000256" key="2">
    <source>
        <dbReference type="ARBA" id="ARBA00023002"/>
    </source>
</evidence>
<sequence length="252" mass="26708">MQLKGEGFQFGPITMSKLSGKRIAVTGASSGIGAAITQALVAEGAEVFGMCRKIGKIPTGATPISCDLRNPDRIGHAFEIIEQAAGGLDAIVNNAGLAWLERVTDGDPARFAEMWQVNVHGLVVATQEALKLFPASGGRIVNISSMSGHRVPPTGGFYSPTKFAVRAITESLRCEFAGDGSPHQVAMVSPGYVDTPILDTYFEGRSEKLADMRETMPMLQPEDIAQAALTILSAPDHVNIGDIQLRSSAQRA</sequence>
<dbReference type="Proteomes" id="UP000644507">
    <property type="component" value="Unassembled WGS sequence"/>
</dbReference>
<dbReference type="SUPFAM" id="SSF51735">
    <property type="entry name" value="NAD(P)-binding Rossmann-fold domains"/>
    <property type="match status" value="1"/>
</dbReference>
<dbReference type="PANTHER" id="PTHR43115:SF4">
    <property type="entry name" value="DEHYDROGENASE_REDUCTASE SDR FAMILY MEMBER 11"/>
    <property type="match status" value="1"/>
</dbReference>
<evidence type="ECO:0000256" key="3">
    <source>
        <dbReference type="RuleBase" id="RU000363"/>
    </source>
</evidence>
<evidence type="ECO:0000313" key="5">
    <source>
        <dbReference type="Proteomes" id="UP000644507"/>
    </source>
</evidence>
<dbReference type="PRINTS" id="PR00080">
    <property type="entry name" value="SDRFAMILY"/>
</dbReference>
<dbReference type="PANTHER" id="PTHR43115">
    <property type="entry name" value="DEHYDROGENASE/REDUCTASE SDR FAMILY MEMBER 11"/>
    <property type="match status" value="1"/>
</dbReference>
<name>A0A918WLP7_9BACT</name>
<keyword evidence="5" id="KW-1185">Reference proteome</keyword>
<protein>
    <submittedName>
        <fullName evidence="4">Oxidoreductase</fullName>
    </submittedName>
</protein>
<reference evidence="4" key="2">
    <citation type="submission" date="2020-09" db="EMBL/GenBank/DDBJ databases">
        <authorList>
            <person name="Sun Q."/>
            <person name="Kim S."/>
        </authorList>
    </citation>
    <scope>NUCLEOTIDE SEQUENCE</scope>
    <source>
        <strain evidence="4">KCTC 12988</strain>
    </source>
</reference>
<comment type="similarity">
    <text evidence="1 3">Belongs to the short-chain dehydrogenases/reductases (SDR) family.</text>
</comment>
<dbReference type="EMBL" id="BMXI01000008">
    <property type="protein sequence ID" value="GHC54638.1"/>
    <property type="molecule type" value="Genomic_DNA"/>
</dbReference>
<evidence type="ECO:0000313" key="4">
    <source>
        <dbReference type="EMBL" id="GHC54638.1"/>
    </source>
</evidence>
<dbReference type="InterPro" id="IPR002347">
    <property type="entry name" value="SDR_fam"/>
</dbReference>
<reference evidence="4" key="1">
    <citation type="journal article" date="2014" name="Int. J. Syst. Evol. Microbiol.">
        <title>Complete genome sequence of Corynebacterium casei LMG S-19264T (=DSM 44701T), isolated from a smear-ripened cheese.</title>
        <authorList>
            <consortium name="US DOE Joint Genome Institute (JGI-PGF)"/>
            <person name="Walter F."/>
            <person name="Albersmeier A."/>
            <person name="Kalinowski J."/>
            <person name="Ruckert C."/>
        </authorList>
    </citation>
    <scope>NUCLEOTIDE SEQUENCE</scope>
    <source>
        <strain evidence="4">KCTC 12988</strain>
    </source>
</reference>
<accession>A0A918WLP7</accession>
<keyword evidence="2" id="KW-0560">Oxidoreductase</keyword>
<gene>
    <name evidence="4" type="ORF">GCM10007100_21370</name>
</gene>
<dbReference type="AlphaFoldDB" id="A0A918WLP7"/>
<comment type="caution">
    <text evidence="4">The sequence shown here is derived from an EMBL/GenBank/DDBJ whole genome shotgun (WGS) entry which is preliminary data.</text>
</comment>
<dbReference type="Gene3D" id="3.40.50.720">
    <property type="entry name" value="NAD(P)-binding Rossmann-like Domain"/>
    <property type="match status" value="1"/>
</dbReference>
<dbReference type="Pfam" id="PF00106">
    <property type="entry name" value="adh_short"/>
    <property type="match status" value="1"/>
</dbReference>
<dbReference type="FunFam" id="3.40.50.720:FF:000047">
    <property type="entry name" value="NADP-dependent L-serine/L-allo-threonine dehydrogenase"/>
    <property type="match status" value="1"/>
</dbReference>
<proteinExistence type="inferred from homology"/>
<dbReference type="InterPro" id="IPR036291">
    <property type="entry name" value="NAD(P)-bd_dom_sf"/>
</dbReference>
<evidence type="ECO:0000256" key="1">
    <source>
        <dbReference type="ARBA" id="ARBA00006484"/>
    </source>
</evidence>
<dbReference type="GO" id="GO:0016616">
    <property type="term" value="F:oxidoreductase activity, acting on the CH-OH group of donors, NAD or NADP as acceptor"/>
    <property type="evidence" value="ECO:0007669"/>
    <property type="project" value="UniProtKB-ARBA"/>
</dbReference>
<organism evidence="4 5">
    <name type="scientific">Roseibacillus persicicus</name>
    <dbReference type="NCBI Taxonomy" id="454148"/>
    <lineage>
        <taxon>Bacteria</taxon>
        <taxon>Pseudomonadati</taxon>
        <taxon>Verrucomicrobiota</taxon>
        <taxon>Verrucomicrobiia</taxon>
        <taxon>Verrucomicrobiales</taxon>
        <taxon>Verrucomicrobiaceae</taxon>
        <taxon>Roseibacillus</taxon>
    </lineage>
</organism>